<evidence type="ECO:0000259" key="1">
    <source>
        <dbReference type="PROSITE" id="PS51186"/>
    </source>
</evidence>
<gene>
    <name evidence="2" type="ORF">NBM05_03390</name>
</gene>
<organism evidence="2 3">
    <name type="scientific">Rothia santali</name>
    <dbReference type="NCBI Taxonomy" id="2949643"/>
    <lineage>
        <taxon>Bacteria</taxon>
        <taxon>Bacillati</taxon>
        <taxon>Actinomycetota</taxon>
        <taxon>Actinomycetes</taxon>
        <taxon>Micrococcales</taxon>
        <taxon>Micrococcaceae</taxon>
        <taxon>Rothia</taxon>
    </lineage>
</organism>
<sequence length="321" mass="35236">MSDYQLRPWQEGDDLQLMQLWPDAENVHASVFRAKLGEEPSHQWQRTVVVEHHGVPVAAGTAYETSLHSSRLWAYVEVAPDHRRRGLGGRILAALREAAAEAPSGVTALRSKVVPGSSGAGFAQWAGLSSIQRTRMVRIEAGALPPQPLHEDASGRTTQAVEDLATGSLELTRVLWDFYRRVHAWDPPAEQTLGQVNRLFLSDEAEAYGAIVLRRDVVRAEREGQRAPISAFAVSYRPLDADAPDREVSDGEATEVLLGYDVEHQEAGEALQQLIALLVYQYPVVIEVDDSMEVLARIADALVHRGSAGVEEETLVVAEAQ</sequence>
<dbReference type="EMBL" id="JANAFB010000005">
    <property type="protein sequence ID" value="MCP3425095.1"/>
    <property type="molecule type" value="Genomic_DNA"/>
</dbReference>
<dbReference type="GO" id="GO:0016747">
    <property type="term" value="F:acyltransferase activity, transferring groups other than amino-acyl groups"/>
    <property type="evidence" value="ECO:0007669"/>
    <property type="project" value="InterPro"/>
</dbReference>
<accession>A0A9X2KHN5</accession>
<evidence type="ECO:0000313" key="3">
    <source>
        <dbReference type="Proteomes" id="UP001139502"/>
    </source>
</evidence>
<dbReference type="AlphaFoldDB" id="A0A9X2KHN5"/>
<dbReference type="Gene3D" id="3.40.630.30">
    <property type="match status" value="1"/>
</dbReference>
<dbReference type="RefSeq" id="WP_254165122.1">
    <property type="nucleotide sequence ID" value="NZ_JANAFB010000005.1"/>
</dbReference>
<proteinExistence type="predicted"/>
<dbReference type="SUPFAM" id="SSF55729">
    <property type="entry name" value="Acyl-CoA N-acyltransferases (Nat)"/>
    <property type="match status" value="1"/>
</dbReference>
<reference evidence="2" key="1">
    <citation type="submission" date="2022-06" db="EMBL/GenBank/DDBJ databases">
        <title>Rothia sp. isolated from sandalwood seedling.</title>
        <authorList>
            <person name="Tuikhar N."/>
            <person name="Kirdat K."/>
            <person name="Thorat V."/>
            <person name="Swetha P."/>
            <person name="Padma S."/>
            <person name="Sundararaj R."/>
            <person name="Yadav A."/>
        </authorList>
    </citation>
    <scope>NUCLEOTIDE SEQUENCE</scope>
    <source>
        <strain evidence="2">AR01</strain>
    </source>
</reference>
<dbReference type="Pfam" id="PF00583">
    <property type="entry name" value="Acetyltransf_1"/>
    <property type="match status" value="1"/>
</dbReference>
<keyword evidence="3" id="KW-1185">Reference proteome</keyword>
<protein>
    <submittedName>
        <fullName evidence="2">N-acetyltransferase</fullName>
    </submittedName>
</protein>
<name>A0A9X2KHN5_9MICC</name>
<dbReference type="PROSITE" id="PS51186">
    <property type="entry name" value="GNAT"/>
    <property type="match status" value="1"/>
</dbReference>
<comment type="caution">
    <text evidence="2">The sequence shown here is derived from an EMBL/GenBank/DDBJ whole genome shotgun (WGS) entry which is preliminary data.</text>
</comment>
<dbReference type="InterPro" id="IPR016181">
    <property type="entry name" value="Acyl_CoA_acyltransferase"/>
</dbReference>
<dbReference type="InterPro" id="IPR000182">
    <property type="entry name" value="GNAT_dom"/>
</dbReference>
<evidence type="ECO:0000313" key="2">
    <source>
        <dbReference type="EMBL" id="MCP3425095.1"/>
    </source>
</evidence>
<dbReference type="Proteomes" id="UP001139502">
    <property type="component" value="Unassembled WGS sequence"/>
</dbReference>
<feature type="domain" description="N-acetyltransferase" evidence="1">
    <location>
        <begin position="4"/>
        <end position="151"/>
    </location>
</feature>